<dbReference type="AlphaFoldDB" id="N8RTD7"/>
<gene>
    <name evidence="1" type="ORF">F988_01094</name>
</gene>
<reference evidence="1 2" key="1">
    <citation type="submission" date="2013-02" db="EMBL/GenBank/DDBJ databases">
        <title>The Genome Sequence of Acinetobacter parvus CIP 108168.</title>
        <authorList>
            <consortium name="The Broad Institute Genome Sequencing Platform"/>
            <consortium name="The Broad Institute Genome Sequencing Center for Infectious Disease"/>
            <person name="Cerqueira G."/>
            <person name="Feldgarden M."/>
            <person name="Courvalin P."/>
            <person name="Perichon B."/>
            <person name="Grillot-Courvalin C."/>
            <person name="Clermont D."/>
            <person name="Rocha E."/>
            <person name="Yoon E.-J."/>
            <person name="Nemec A."/>
            <person name="Walker B."/>
            <person name="Young S.K."/>
            <person name="Zeng Q."/>
            <person name="Gargeya S."/>
            <person name="Fitzgerald M."/>
            <person name="Haas B."/>
            <person name="Abouelleil A."/>
            <person name="Alvarado L."/>
            <person name="Arachchi H.M."/>
            <person name="Berlin A.M."/>
            <person name="Chapman S.B."/>
            <person name="Dewar J."/>
            <person name="Goldberg J."/>
            <person name="Griggs A."/>
            <person name="Gujja S."/>
            <person name="Hansen M."/>
            <person name="Howarth C."/>
            <person name="Imamovic A."/>
            <person name="Larimer J."/>
            <person name="McCowan C."/>
            <person name="Murphy C."/>
            <person name="Neiman D."/>
            <person name="Pearson M."/>
            <person name="Priest M."/>
            <person name="Roberts A."/>
            <person name="Saif S."/>
            <person name="Shea T."/>
            <person name="Sisk P."/>
            <person name="Sykes S."/>
            <person name="Wortman J."/>
            <person name="Nusbaum C."/>
            <person name="Birren B."/>
        </authorList>
    </citation>
    <scope>NUCLEOTIDE SEQUENCE [LARGE SCALE GENOMIC DNA]</scope>
    <source>
        <strain evidence="1 2">CIP 108168</strain>
    </source>
</reference>
<proteinExistence type="predicted"/>
<sequence length="84" mass="9843">MNINDFKKEVFSTFHIFKVSPDITDQEWLEFSKKLAQLKPRNKVEASKLLHSFFPRHKFTVMAFDSVDNTDINALLLMAINLNK</sequence>
<dbReference type="RefSeq" id="WP_004681590.1">
    <property type="nucleotide sequence ID" value="NZ_AIEB01000046.1"/>
</dbReference>
<dbReference type="EMBL" id="APOM01000040">
    <property type="protein sequence ID" value="ENU36814.1"/>
    <property type="molecule type" value="Genomic_DNA"/>
</dbReference>
<name>N8RTD7_9GAMM</name>
<dbReference type="PATRIC" id="fig|981333.9.peg.1127"/>
<accession>N8RTD7</accession>
<dbReference type="Proteomes" id="UP000023776">
    <property type="component" value="Unassembled WGS sequence"/>
</dbReference>
<keyword evidence="2" id="KW-1185">Reference proteome</keyword>
<evidence type="ECO:0000313" key="2">
    <source>
        <dbReference type="Proteomes" id="UP000023776"/>
    </source>
</evidence>
<organism evidence="1 2">
    <name type="scientific">Acinetobacter parvus DSM 16617 = CIP 108168</name>
    <dbReference type="NCBI Taxonomy" id="981333"/>
    <lineage>
        <taxon>Bacteria</taxon>
        <taxon>Pseudomonadati</taxon>
        <taxon>Pseudomonadota</taxon>
        <taxon>Gammaproteobacteria</taxon>
        <taxon>Moraxellales</taxon>
        <taxon>Moraxellaceae</taxon>
        <taxon>Acinetobacter</taxon>
    </lineage>
</organism>
<dbReference type="GeneID" id="99691816"/>
<dbReference type="HOGENOM" id="CLU_2505253_0_0_6"/>
<comment type="caution">
    <text evidence="1">The sequence shown here is derived from an EMBL/GenBank/DDBJ whole genome shotgun (WGS) entry which is preliminary data.</text>
</comment>
<evidence type="ECO:0000313" key="1">
    <source>
        <dbReference type="EMBL" id="ENU36814.1"/>
    </source>
</evidence>
<protein>
    <submittedName>
        <fullName evidence="1">Uncharacterized protein</fullName>
    </submittedName>
</protein>